<keyword evidence="2 8" id="KW-0812">Transmembrane</keyword>
<keyword evidence="3" id="KW-0378">Hydrolase</keyword>
<dbReference type="Proteomes" id="UP000694392">
    <property type="component" value="Unplaced"/>
</dbReference>
<keyword evidence="4" id="KW-0256">Endoplasmic reticulum</keyword>
<dbReference type="InterPro" id="IPR019388">
    <property type="entry name" value="FIT"/>
</dbReference>
<dbReference type="GO" id="GO:0006641">
    <property type="term" value="P:triglyceride metabolic process"/>
    <property type="evidence" value="ECO:0007669"/>
    <property type="project" value="Ensembl"/>
</dbReference>
<accession>A0A8D0HCY5</accession>
<dbReference type="GeneTree" id="ENSGT00530000063693"/>
<gene>
    <name evidence="9" type="primary">FITM2</name>
</gene>
<dbReference type="GO" id="GO:0019992">
    <property type="term" value="F:diacylglycerol binding"/>
    <property type="evidence" value="ECO:0007669"/>
    <property type="project" value="Ensembl"/>
</dbReference>
<name>A0A8D0HCY5_SPHPU</name>
<evidence type="ECO:0000313" key="9">
    <source>
        <dbReference type="Ensembl" id="ENSSPUP00000017944.1"/>
    </source>
</evidence>
<evidence type="ECO:0000256" key="4">
    <source>
        <dbReference type="ARBA" id="ARBA00022824"/>
    </source>
</evidence>
<dbReference type="GO" id="GO:0010945">
    <property type="term" value="F:coenzyme A diphosphatase activity"/>
    <property type="evidence" value="ECO:0007669"/>
    <property type="project" value="Ensembl"/>
</dbReference>
<dbReference type="GO" id="GO:0140042">
    <property type="term" value="P:lipid droplet formation"/>
    <property type="evidence" value="ECO:0007669"/>
    <property type="project" value="Ensembl"/>
</dbReference>
<keyword evidence="6" id="KW-0443">Lipid metabolism</keyword>
<dbReference type="Pfam" id="PF10261">
    <property type="entry name" value="FIT"/>
    <property type="match status" value="2"/>
</dbReference>
<dbReference type="GO" id="GO:0036115">
    <property type="term" value="P:fatty-acyl-CoA catabolic process"/>
    <property type="evidence" value="ECO:0007669"/>
    <property type="project" value="Ensembl"/>
</dbReference>
<dbReference type="PANTHER" id="PTHR23129">
    <property type="entry name" value="ACYL-COENZYME A DIPHOSPHATASE FITM2"/>
    <property type="match status" value="1"/>
</dbReference>
<dbReference type="GO" id="GO:0022604">
    <property type="term" value="P:regulation of cell morphogenesis"/>
    <property type="evidence" value="ECO:0007669"/>
    <property type="project" value="Ensembl"/>
</dbReference>
<dbReference type="GO" id="GO:0035356">
    <property type="term" value="P:intracellular triglyceride homeostasis"/>
    <property type="evidence" value="ECO:0007669"/>
    <property type="project" value="Ensembl"/>
</dbReference>
<organism evidence="9 10">
    <name type="scientific">Sphenodon punctatus</name>
    <name type="common">Tuatara</name>
    <name type="synonym">Hatteria punctata</name>
    <dbReference type="NCBI Taxonomy" id="8508"/>
    <lineage>
        <taxon>Eukaryota</taxon>
        <taxon>Metazoa</taxon>
        <taxon>Chordata</taxon>
        <taxon>Craniata</taxon>
        <taxon>Vertebrata</taxon>
        <taxon>Euteleostomi</taxon>
        <taxon>Lepidosauria</taxon>
        <taxon>Sphenodontia</taxon>
        <taxon>Sphenodontidae</taxon>
        <taxon>Sphenodon</taxon>
    </lineage>
</organism>
<feature type="transmembrane region" description="Helical" evidence="8">
    <location>
        <begin position="64"/>
        <end position="83"/>
    </location>
</feature>
<dbReference type="InterPro" id="IPR046401">
    <property type="entry name" value="FITM1/2"/>
</dbReference>
<evidence type="ECO:0000256" key="7">
    <source>
        <dbReference type="ARBA" id="ARBA00023136"/>
    </source>
</evidence>
<keyword evidence="5 8" id="KW-1133">Transmembrane helix</keyword>
<evidence type="ECO:0000313" key="10">
    <source>
        <dbReference type="Proteomes" id="UP000694392"/>
    </source>
</evidence>
<dbReference type="GO" id="GO:0005789">
    <property type="term" value="C:endoplasmic reticulum membrane"/>
    <property type="evidence" value="ECO:0007669"/>
    <property type="project" value="UniProtKB-SubCell"/>
</dbReference>
<dbReference type="GO" id="GO:0017129">
    <property type="term" value="F:triglyceride binding"/>
    <property type="evidence" value="ECO:0007669"/>
    <property type="project" value="Ensembl"/>
</dbReference>
<proteinExistence type="inferred from homology"/>
<evidence type="ECO:0000256" key="8">
    <source>
        <dbReference type="SAM" id="Phobius"/>
    </source>
</evidence>
<reference evidence="9" key="2">
    <citation type="submission" date="2025-09" db="UniProtKB">
        <authorList>
            <consortium name="Ensembl"/>
        </authorList>
    </citation>
    <scope>IDENTIFICATION</scope>
</reference>
<keyword evidence="10" id="KW-1185">Reference proteome</keyword>
<feature type="transmembrane region" description="Helical" evidence="8">
    <location>
        <begin position="189"/>
        <end position="214"/>
    </location>
</feature>
<dbReference type="GO" id="GO:0008654">
    <property type="term" value="P:phospholipid biosynthetic process"/>
    <property type="evidence" value="ECO:0007669"/>
    <property type="project" value="TreeGrafter"/>
</dbReference>
<dbReference type="Ensembl" id="ENSSPUT00000019110.1">
    <property type="protein sequence ID" value="ENSSPUP00000017944.1"/>
    <property type="gene ID" value="ENSSPUG00000013873.1"/>
</dbReference>
<feature type="transmembrane region" description="Helical" evidence="8">
    <location>
        <begin position="157"/>
        <end position="177"/>
    </location>
</feature>
<reference evidence="9" key="1">
    <citation type="submission" date="2025-08" db="UniProtKB">
        <authorList>
            <consortium name="Ensembl"/>
        </authorList>
    </citation>
    <scope>IDENTIFICATION</scope>
</reference>
<dbReference type="GO" id="GO:0030730">
    <property type="term" value="P:triglyceride storage"/>
    <property type="evidence" value="ECO:0007669"/>
    <property type="project" value="Ensembl"/>
</dbReference>
<evidence type="ECO:0000256" key="6">
    <source>
        <dbReference type="ARBA" id="ARBA00023098"/>
    </source>
</evidence>
<dbReference type="GO" id="GO:0007010">
    <property type="term" value="P:cytoskeleton organization"/>
    <property type="evidence" value="ECO:0007669"/>
    <property type="project" value="Ensembl"/>
</dbReference>
<keyword evidence="7 8" id="KW-0472">Membrane</keyword>
<feature type="transmembrane region" description="Helical" evidence="8">
    <location>
        <begin position="220"/>
        <end position="239"/>
    </location>
</feature>
<feature type="transmembrane region" description="Helical" evidence="8">
    <location>
        <begin position="95"/>
        <end position="114"/>
    </location>
</feature>
<evidence type="ECO:0000256" key="5">
    <source>
        <dbReference type="ARBA" id="ARBA00022989"/>
    </source>
</evidence>
<evidence type="ECO:0000256" key="1">
    <source>
        <dbReference type="ARBA" id="ARBA00004477"/>
    </source>
</evidence>
<dbReference type="AlphaFoldDB" id="A0A8D0HCY5"/>
<dbReference type="GO" id="GO:0045444">
    <property type="term" value="P:fat cell differentiation"/>
    <property type="evidence" value="ECO:0007669"/>
    <property type="project" value="Ensembl"/>
</dbReference>
<evidence type="ECO:0000256" key="2">
    <source>
        <dbReference type="ARBA" id="ARBA00022692"/>
    </source>
</evidence>
<dbReference type="OMA" id="TYRFWYL"/>
<dbReference type="HAMAP" id="MF_03230">
    <property type="entry name" value="FITM2"/>
    <property type="match status" value="1"/>
</dbReference>
<sequence>MEKLDRYARPLRAHLMQCWVRSWTPWVLLVLMLGGSLLKELELVPETYLSNKRNLLNVCFVKLSWAWTFWLLLPFIGVTNYHVTQNALGVLRRLSHLLVGTIIWYICTAAFMHIENLTGNCYKSPALDVLHQEHLNKQHCHQGGGFWHGFDISGHSFLLSYCALMIVEEMAVLRGLYTDRNPRLHAVVNALVLALSFLVLIWVSMFFSTALYFHDFSQKLFGALIGLSAWYGTYKFWYLKPFSPGLPPQSACLTSKNPASYQKTW</sequence>
<feature type="transmembrane region" description="Helical" evidence="8">
    <location>
        <begin position="20"/>
        <end position="38"/>
    </location>
</feature>
<comment type="subcellular location">
    <subcellularLocation>
        <location evidence="1">Endoplasmic reticulum membrane</location>
        <topology evidence="1">Multi-pass membrane protein</topology>
    </subcellularLocation>
</comment>
<dbReference type="PANTHER" id="PTHR23129:SF1">
    <property type="entry name" value="ACYL-COENZYME A DIPHOSPHATASE FITM2"/>
    <property type="match status" value="1"/>
</dbReference>
<evidence type="ECO:0000256" key="3">
    <source>
        <dbReference type="ARBA" id="ARBA00022801"/>
    </source>
</evidence>
<protein>
    <submittedName>
        <fullName evidence="9">Fat storage inducing transmembrane protein 2</fullName>
    </submittedName>
</protein>